<dbReference type="AlphaFoldDB" id="K2JHG2"/>
<evidence type="ECO:0000313" key="2">
    <source>
        <dbReference type="EMBL" id="EKE70109.1"/>
    </source>
</evidence>
<proteinExistence type="predicted"/>
<keyword evidence="1" id="KW-0812">Transmembrane</keyword>
<dbReference type="RefSeq" id="WP_009572879.1">
    <property type="nucleotide sequence ID" value="NZ_AMRK01000008.1"/>
</dbReference>
<gene>
    <name evidence="2" type="ORF">B30_14519</name>
</gene>
<feature type="transmembrane region" description="Helical" evidence="1">
    <location>
        <begin position="65"/>
        <end position="84"/>
    </location>
</feature>
<reference evidence="2 3" key="1">
    <citation type="submission" date="2012-09" db="EMBL/GenBank/DDBJ databases">
        <title>Celeribacter baekdonensis B30 Genome Sequencing.</title>
        <authorList>
            <person name="Wang W."/>
        </authorList>
    </citation>
    <scope>NUCLEOTIDE SEQUENCE [LARGE SCALE GENOMIC DNA]</scope>
    <source>
        <strain evidence="2 3">B30</strain>
    </source>
</reference>
<keyword evidence="1" id="KW-0472">Membrane</keyword>
<dbReference type="OrthoDB" id="9906822at2"/>
<organism evidence="2 3">
    <name type="scientific">Celeribacter baekdonensis B30</name>
    <dbReference type="NCBI Taxonomy" id="1208323"/>
    <lineage>
        <taxon>Bacteria</taxon>
        <taxon>Pseudomonadati</taxon>
        <taxon>Pseudomonadota</taxon>
        <taxon>Alphaproteobacteria</taxon>
        <taxon>Rhodobacterales</taxon>
        <taxon>Roseobacteraceae</taxon>
        <taxon>Celeribacter</taxon>
    </lineage>
</organism>
<dbReference type="STRING" id="1208323.B30_14519"/>
<sequence length="110" mass="11193">MTDRQTVKQDGSDMSDGEFDRQLGALLSTPGDADTAILSRAVLSQLAKNSTSASAPLGAVLSEPLPWGAGFLGLLLIGGVFGYLGSTWIAGDGLLTLLTLGDPLALLGGF</sequence>
<dbReference type="Proteomes" id="UP000006762">
    <property type="component" value="Unassembled WGS sequence"/>
</dbReference>
<keyword evidence="1" id="KW-1133">Transmembrane helix</keyword>
<keyword evidence="3" id="KW-1185">Reference proteome</keyword>
<evidence type="ECO:0000313" key="3">
    <source>
        <dbReference type="Proteomes" id="UP000006762"/>
    </source>
</evidence>
<dbReference type="PATRIC" id="fig|1208323.3.peg.3001"/>
<dbReference type="EMBL" id="AMRK01000008">
    <property type="protein sequence ID" value="EKE70109.1"/>
    <property type="molecule type" value="Genomic_DNA"/>
</dbReference>
<comment type="caution">
    <text evidence="2">The sequence shown here is derived from an EMBL/GenBank/DDBJ whole genome shotgun (WGS) entry which is preliminary data.</text>
</comment>
<name>K2JHG2_9RHOB</name>
<protein>
    <submittedName>
        <fullName evidence="2">Uncharacterized protein</fullName>
    </submittedName>
</protein>
<accession>K2JHG2</accession>
<evidence type="ECO:0000256" key="1">
    <source>
        <dbReference type="SAM" id="Phobius"/>
    </source>
</evidence>